<proteinExistence type="predicted"/>
<name>A0A9P5U225_9AGAR</name>
<dbReference type="Proteomes" id="UP000772434">
    <property type="component" value="Unassembled WGS sequence"/>
</dbReference>
<dbReference type="EMBL" id="JADNRY010000155">
    <property type="protein sequence ID" value="KAF9063062.1"/>
    <property type="molecule type" value="Genomic_DNA"/>
</dbReference>
<gene>
    <name evidence="1" type="ORF">BDP27DRAFT_1480036</name>
</gene>
<keyword evidence="2" id="KW-1185">Reference proteome</keyword>
<organism evidence="1 2">
    <name type="scientific">Rhodocollybia butyracea</name>
    <dbReference type="NCBI Taxonomy" id="206335"/>
    <lineage>
        <taxon>Eukaryota</taxon>
        <taxon>Fungi</taxon>
        <taxon>Dikarya</taxon>
        <taxon>Basidiomycota</taxon>
        <taxon>Agaricomycotina</taxon>
        <taxon>Agaricomycetes</taxon>
        <taxon>Agaricomycetidae</taxon>
        <taxon>Agaricales</taxon>
        <taxon>Marasmiineae</taxon>
        <taxon>Omphalotaceae</taxon>
        <taxon>Rhodocollybia</taxon>
    </lineage>
</organism>
<evidence type="ECO:0000313" key="1">
    <source>
        <dbReference type="EMBL" id="KAF9063062.1"/>
    </source>
</evidence>
<comment type="caution">
    <text evidence="1">The sequence shown here is derived from an EMBL/GenBank/DDBJ whole genome shotgun (WGS) entry which is preliminary data.</text>
</comment>
<accession>A0A9P5U225</accession>
<evidence type="ECO:0000313" key="2">
    <source>
        <dbReference type="Proteomes" id="UP000772434"/>
    </source>
</evidence>
<dbReference type="OrthoDB" id="5219111at2759"/>
<protein>
    <submittedName>
        <fullName evidence="1">Uncharacterized protein</fullName>
    </submittedName>
</protein>
<sequence length="543" mass="60388">MKHLNAAEWSLELPSVPLLKGESNLEEWKDILIRTLELHGLEYYVQTEVPEPADPAVREQWKCDRAKVNLLLKRSTPLVQNTLEAAGWNRFAAEDPKALYELILRVIPNVSANATGDMVTELGAVMALIDMCPPPDELIPFDGDKARVEELCMRLGGSVDLEADLRWACSFLTAVKVGFLSPSIELDVPPPHKTYPRFRPMATRGIGGWAFALTNLGEALTTRVPTDGKRQLAHRPGISNVGPFSADIVLTCEALSHTWYCGLTVHGEADLRECWTLWINLRRNSYLPGSTRVTGSQVTPLPPLGPSRHFTGNDSKRLALNFYLRFATPLLLFTEYNPQHHIAAITFASAIPLCEEGDEGVHEAGYLIQASSQLLDLYDPATYKSYWHGGPFAGPGAELLTATLDAVEEAIKSYTLTGVACILCFLYSVCSTRHRKLYYDNQPENLPTHVGKVNLNHDNPFVGLIHAISEPRPTFALWEQSVDLHIRRIHDWQHSLAPTTAGFVTATNVLDVGDSFYNIMHQLARPYLVTDRAVPPLCSYMTL</sequence>
<reference evidence="1" key="1">
    <citation type="submission" date="2020-11" db="EMBL/GenBank/DDBJ databases">
        <authorList>
            <consortium name="DOE Joint Genome Institute"/>
            <person name="Ahrendt S."/>
            <person name="Riley R."/>
            <person name="Andreopoulos W."/>
            <person name="Labutti K."/>
            <person name="Pangilinan J."/>
            <person name="Ruiz-Duenas F.J."/>
            <person name="Barrasa J.M."/>
            <person name="Sanchez-Garcia M."/>
            <person name="Camarero S."/>
            <person name="Miyauchi S."/>
            <person name="Serrano A."/>
            <person name="Linde D."/>
            <person name="Babiker R."/>
            <person name="Drula E."/>
            <person name="Ayuso-Fernandez I."/>
            <person name="Pacheco R."/>
            <person name="Padilla G."/>
            <person name="Ferreira P."/>
            <person name="Barriuso J."/>
            <person name="Kellner H."/>
            <person name="Castanera R."/>
            <person name="Alfaro M."/>
            <person name="Ramirez L."/>
            <person name="Pisabarro A.G."/>
            <person name="Kuo A."/>
            <person name="Tritt A."/>
            <person name="Lipzen A."/>
            <person name="He G."/>
            <person name="Yan M."/>
            <person name="Ng V."/>
            <person name="Cullen D."/>
            <person name="Martin F."/>
            <person name="Rosso M.-N."/>
            <person name="Henrissat B."/>
            <person name="Hibbett D."/>
            <person name="Martinez A.T."/>
            <person name="Grigoriev I.V."/>
        </authorList>
    </citation>
    <scope>NUCLEOTIDE SEQUENCE</scope>
    <source>
        <strain evidence="1">AH 40177</strain>
    </source>
</reference>
<dbReference type="AlphaFoldDB" id="A0A9P5U225"/>